<proteinExistence type="inferred from homology"/>
<reference evidence="6 7" key="1">
    <citation type="submission" date="2020-08" db="EMBL/GenBank/DDBJ databases">
        <title>Genomic Encyclopedia of Type Strains, Phase IV (KMG-IV): sequencing the most valuable type-strain genomes for metagenomic binning, comparative biology and taxonomic classification.</title>
        <authorList>
            <person name="Goeker M."/>
        </authorList>
    </citation>
    <scope>NUCLEOTIDE SEQUENCE [LARGE SCALE GENOMIC DNA]</scope>
    <source>
        <strain evidence="6 7">DSM 29514</strain>
    </source>
</reference>
<sequence>MSMPEDYLKYPERHYGMDHDRYDWSDLFQRAPIVWPNGARIALSIVTHVQHFPLDMPSKPFKAPGALSMPYPDFRYYTNRDYGNRVGIFRILRLLGEKGLKASFAVNGIIANRYPALLDAVVEGGHEVVAHGLDMGKVHHSGLSEEDENAIIAEALGLLRQASGQKVEGWLSPGRAQGFNTPDLLAKNGVTYGLDWANDDLPYEMRTKNGVLIAMPMAYETDDRVVADEYFQSEADWVQQVKDRFDVLYRESADYGGRVMSLPIHSWVSGMPYRVEYLREVLDYILSHEGVWNAPAGEICAAFMKAGQPA</sequence>
<evidence type="ECO:0000256" key="1">
    <source>
        <dbReference type="ARBA" id="ARBA00003236"/>
    </source>
</evidence>
<dbReference type="SUPFAM" id="SSF88713">
    <property type="entry name" value="Glycoside hydrolase/deacetylase"/>
    <property type="match status" value="1"/>
</dbReference>
<dbReference type="InterPro" id="IPR002509">
    <property type="entry name" value="NODB_dom"/>
</dbReference>
<dbReference type="PANTHER" id="PTHR43123:SF4">
    <property type="entry name" value="POLYSACCHARIDE DEACETYLASE"/>
    <property type="match status" value="1"/>
</dbReference>
<accession>A0A7W6LJ56</accession>
<dbReference type="RefSeq" id="WP_082547328.1">
    <property type="nucleotide sequence ID" value="NZ_CP049249.1"/>
</dbReference>
<dbReference type="AlphaFoldDB" id="A0A7W6LJ56"/>
<dbReference type="EMBL" id="JACIEC010000005">
    <property type="protein sequence ID" value="MBB4145097.1"/>
    <property type="molecule type" value="Genomic_DNA"/>
</dbReference>
<dbReference type="PROSITE" id="PS51677">
    <property type="entry name" value="NODB"/>
    <property type="match status" value="1"/>
</dbReference>
<dbReference type="PANTHER" id="PTHR43123">
    <property type="entry name" value="POLYSACCHARIDE DEACETYLASE-RELATED"/>
    <property type="match status" value="1"/>
</dbReference>
<comment type="function">
    <text evidence="1">Is involved in generating a small heat-stable compound (Nod), an acylated oligomer of N-acetylglucosamine, that stimulates mitosis in various plant protoplasts.</text>
</comment>
<gene>
    <name evidence="6" type="ORF">GGQ72_003659</name>
</gene>
<dbReference type="CDD" id="cd10979">
    <property type="entry name" value="CE4_PuuE_like"/>
    <property type="match status" value="1"/>
</dbReference>
<name>A0A7W6LJ56_9HYPH</name>
<protein>
    <recommendedName>
        <fullName evidence="3">Chitooligosaccharide deacetylase</fullName>
    </recommendedName>
    <alternativeName>
        <fullName evidence="4">Nodulation protein B</fullName>
    </alternativeName>
</protein>
<dbReference type="Pfam" id="PF01522">
    <property type="entry name" value="Polysacc_deac_1"/>
    <property type="match status" value="1"/>
</dbReference>
<comment type="caution">
    <text evidence="6">The sequence shown here is derived from an EMBL/GenBank/DDBJ whole genome shotgun (WGS) entry which is preliminary data.</text>
</comment>
<evidence type="ECO:0000313" key="6">
    <source>
        <dbReference type="EMBL" id="MBB4145097.1"/>
    </source>
</evidence>
<dbReference type="Proteomes" id="UP000519897">
    <property type="component" value="Unassembled WGS sequence"/>
</dbReference>
<evidence type="ECO:0000256" key="2">
    <source>
        <dbReference type="ARBA" id="ARBA00010973"/>
    </source>
</evidence>
<dbReference type="Gene3D" id="3.20.20.370">
    <property type="entry name" value="Glycoside hydrolase/deacetylase"/>
    <property type="match status" value="1"/>
</dbReference>
<feature type="domain" description="NodB homology" evidence="5">
    <location>
        <begin position="74"/>
        <end position="294"/>
    </location>
</feature>
<dbReference type="GO" id="GO:0016810">
    <property type="term" value="F:hydrolase activity, acting on carbon-nitrogen (but not peptide) bonds"/>
    <property type="evidence" value="ECO:0007669"/>
    <property type="project" value="InterPro"/>
</dbReference>
<keyword evidence="7" id="KW-1185">Reference proteome</keyword>
<evidence type="ECO:0000313" key="7">
    <source>
        <dbReference type="Proteomes" id="UP000519897"/>
    </source>
</evidence>
<evidence type="ECO:0000256" key="4">
    <source>
        <dbReference type="ARBA" id="ARBA00032976"/>
    </source>
</evidence>
<evidence type="ECO:0000256" key="3">
    <source>
        <dbReference type="ARBA" id="ARBA00020071"/>
    </source>
</evidence>
<organism evidence="6 7">
    <name type="scientific">Rhizobium rhizoryzae</name>
    <dbReference type="NCBI Taxonomy" id="451876"/>
    <lineage>
        <taxon>Bacteria</taxon>
        <taxon>Pseudomonadati</taxon>
        <taxon>Pseudomonadota</taxon>
        <taxon>Alphaproteobacteria</taxon>
        <taxon>Hyphomicrobiales</taxon>
        <taxon>Rhizobiaceae</taxon>
        <taxon>Rhizobium/Agrobacterium group</taxon>
        <taxon>Rhizobium</taxon>
    </lineage>
</organism>
<evidence type="ECO:0000259" key="5">
    <source>
        <dbReference type="PROSITE" id="PS51677"/>
    </source>
</evidence>
<comment type="similarity">
    <text evidence="2">Belongs to the polysaccharide deacetylase family.</text>
</comment>
<dbReference type="GO" id="GO:0005975">
    <property type="term" value="P:carbohydrate metabolic process"/>
    <property type="evidence" value="ECO:0007669"/>
    <property type="project" value="InterPro"/>
</dbReference>
<dbReference type="InterPro" id="IPR011330">
    <property type="entry name" value="Glyco_hydro/deAcase_b/a-brl"/>
</dbReference>